<evidence type="ECO:0000256" key="7">
    <source>
        <dbReference type="SAM" id="MobiDB-lite"/>
    </source>
</evidence>
<evidence type="ECO:0008006" key="11">
    <source>
        <dbReference type="Google" id="ProtNLM"/>
    </source>
</evidence>
<gene>
    <name evidence="9" type="ORF">SCMU_10220</name>
</gene>
<evidence type="ECO:0000313" key="9">
    <source>
        <dbReference type="EMBL" id="BCT75180.1"/>
    </source>
</evidence>
<dbReference type="Proteomes" id="UP001319861">
    <property type="component" value="Chromosome"/>
</dbReference>
<keyword evidence="5 8" id="KW-1133">Transmembrane helix</keyword>
<feature type="compositionally biased region" description="Low complexity" evidence="7">
    <location>
        <begin position="21"/>
        <end position="45"/>
    </location>
</feature>
<evidence type="ECO:0000256" key="6">
    <source>
        <dbReference type="ARBA" id="ARBA00023136"/>
    </source>
</evidence>
<organism evidence="9 10">
    <name type="scientific">Sinomonas cyclohexanicum</name>
    <name type="common">Corynebacterium cyclohexanicum</name>
    <dbReference type="NCBI Taxonomy" id="322009"/>
    <lineage>
        <taxon>Bacteria</taxon>
        <taxon>Bacillati</taxon>
        <taxon>Actinomycetota</taxon>
        <taxon>Actinomycetes</taxon>
        <taxon>Micrococcales</taxon>
        <taxon>Micrococcaceae</taxon>
        <taxon>Sinomonas</taxon>
    </lineage>
</organism>
<evidence type="ECO:0000256" key="1">
    <source>
        <dbReference type="ARBA" id="ARBA00004236"/>
    </source>
</evidence>
<keyword evidence="3" id="KW-1003">Cell membrane</keyword>
<comment type="subcellular location">
    <subcellularLocation>
        <location evidence="1">Cell membrane</location>
    </subcellularLocation>
</comment>
<feature type="transmembrane region" description="Helical" evidence="8">
    <location>
        <begin position="77"/>
        <end position="94"/>
    </location>
</feature>
<reference evidence="9 10" key="1">
    <citation type="journal article" date="2021" name="J. Biosci. Bioeng.">
        <title>Identification and characterization of a chc gene cluster responsible for the aromatization pathway of cyclohexanecarboxylate degradation in Sinomonas cyclohexanicum ATCC 51369.</title>
        <authorList>
            <person name="Yamamoto T."/>
            <person name="Hasegawa Y."/>
            <person name="Lau P.C.K."/>
            <person name="Iwaki H."/>
        </authorList>
    </citation>
    <scope>NUCLEOTIDE SEQUENCE [LARGE SCALE GENOMIC DNA]</scope>
    <source>
        <strain evidence="9 10">ATCC 51369</strain>
    </source>
</reference>
<sequence length="245" mass="24878">MTDPHSPAPEQPGVPNSVPEAAPQQAPQAAPPYAQQGQPYGQQPYGQYGPPQPSKVLAIISLVTGALALLFSWLPVLAWLLAAAAIVCGVIALIRKMGGKGLSITGIVLGAVAAVIGVVVLIIAMAVVSSIEKTTGKSLDELKSSVASASAAANAEHTVQYKVTTGGPAKVSYMDANGSSNEEITAAWTKEFTDAGYVFGSVSVTADGTDRAAQVTCEIIIDGKSVSKKSATGAYASAYCSGNLS</sequence>
<dbReference type="InterPro" id="IPR038468">
    <property type="entry name" value="MmpS_C"/>
</dbReference>
<feature type="compositionally biased region" description="Pro residues" evidence="7">
    <location>
        <begin position="1"/>
        <end position="12"/>
    </location>
</feature>
<feature type="transmembrane region" description="Helical" evidence="8">
    <location>
        <begin position="106"/>
        <end position="128"/>
    </location>
</feature>
<evidence type="ECO:0000256" key="4">
    <source>
        <dbReference type="ARBA" id="ARBA00022692"/>
    </source>
</evidence>
<dbReference type="EMBL" id="AP024525">
    <property type="protein sequence ID" value="BCT75180.1"/>
    <property type="molecule type" value="Genomic_DNA"/>
</dbReference>
<keyword evidence="4 8" id="KW-0812">Transmembrane</keyword>
<accession>A0ABM7PSH8</accession>
<dbReference type="Pfam" id="PF05423">
    <property type="entry name" value="Mycobact_memb"/>
    <property type="match status" value="1"/>
</dbReference>
<keyword evidence="6 8" id="KW-0472">Membrane</keyword>
<dbReference type="RefSeq" id="WP_229231947.1">
    <property type="nucleotide sequence ID" value="NZ_AP024525.1"/>
</dbReference>
<proteinExistence type="inferred from homology"/>
<comment type="similarity">
    <text evidence="2">Belongs to the MmpS family.</text>
</comment>
<evidence type="ECO:0000256" key="2">
    <source>
        <dbReference type="ARBA" id="ARBA00007531"/>
    </source>
</evidence>
<dbReference type="SUPFAM" id="SSF81995">
    <property type="entry name" value="beta-sandwich domain of Sec23/24"/>
    <property type="match status" value="1"/>
</dbReference>
<dbReference type="Gene3D" id="2.60.40.2880">
    <property type="entry name" value="MmpS1-5, C-terminal soluble domain"/>
    <property type="match status" value="1"/>
</dbReference>
<evidence type="ECO:0000256" key="8">
    <source>
        <dbReference type="SAM" id="Phobius"/>
    </source>
</evidence>
<evidence type="ECO:0000256" key="3">
    <source>
        <dbReference type="ARBA" id="ARBA00022475"/>
    </source>
</evidence>
<evidence type="ECO:0000313" key="10">
    <source>
        <dbReference type="Proteomes" id="UP001319861"/>
    </source>
</evidence>
<feature type="region of interest" description="Disordered" evidence="7">
    <location>
        <begin position="1"/>
        <end position="45"/>
    </location>
</feature>
<dbReference type="InterPro" id="IPR008693">
    <property type="entry name" value="MmpS"/>
</dbReference>
<keyword evidence="10" id="KW-1185">Reference proteome</keyword>
<protein>
    <recommendedName>
        <fullName evidence="11">DUF4190 domain-containing protein</fullName>
    </recommendedName>
</protein>
<name>A0ABM7PSH8_SINCY</name>
<evidence type="ECO:0000256" key="5">
    <source>
        <dbReference type="ARBA" id="ARBA00022989"/>
    </source>
</evidence>